<dbReference type="Pfam" id="PF07980">
    <property type="entry name" value="SusD_RagB"/>
    <property type="match status" value="1"/>
</dbReference>
<accession>A0A386HPL0</accession>
<evidence type="ECO:0000313" key="9">
    <source>
        <dbReference type="Proteomes" id="UP000266118"/>
    </source>
</evidence>
<sequence length="681" mass="75094">MKKLINYIAIFMLCIIFAQCKKSYLDVSSPSNVDDKFVTSTPSQTFEVLSWCYANYRQNCIMGTYRWNDPIGSDAEMYPEANSSNNLNAILRPDLIPIDAQAGGFNNLYTTIAYAAKVASLIAAKPAYQADIKAGTTSDWTQLYGEAMTMRAMCYFDLIKHFGDVPYGYENSYVVNYSLNSRFDIYDTLISSLKAVEPFMYVLGQGGLTAERLSRTYCDALIGELALFSGGYQTIRTDISGLYGNVKFITKGTQANNCVYAQRTDSLNYFKIADQYLQLAITNEGSCHLITSDNRSYANNPYQLVFQYMNNLQVSPEYLFEVGNLQGGPSGQTTNSEYPYAFGRPSAGGSSNAYPTKTFDCLRIIPTFYYGDYENGDKRRDASVAVTGSTGKGNETMLSFVPGNKTTGGIAINKWDDNRMNPPYTAAQRNSGIDWPILRMSDVMLMLAEVKSKLGESADAISLVNQIRERAFGNATHDISGLTGPALTAAVYEERKLELIGEGTRRWDMIRSGNFSTDAIAVQQDMQAMVNDLHAKGYHSFANGNVISNYIYTKMVNLTNPLTYDADTTNPALYPGWRGQYNYSTIAGSGIVATAAHNVAIEGLFSYIDPNGPVAASLISQGYVKTKWGIDIVNNFTSYQYNILSGITSATDAPRYYWPIPSATLISSNGKVTNGYGLPNQ</sequence>
<evidence type="ECO:0000313" key="8">
    <source>
        <dbReference type="EMBL" id="AYD47877.1"/>
    </source>
</evidence>
<evidence type="ECO:0000256" key="3">
    <source>
        <dbReference type="ARBA" id="ARBA00022729"/>
    </source>
</evidence>
<evidence type="ECO:0000259" key="7">
    <source>
        <dbReference type="Pfam" id="PF14322"/>
    </source>
</evidence>
<comment type="similarity">
    <text evidence="2">Belongs to the SusD family.</text>
</comment>
<dbReference type="InterPro" id="IPR012944">
    <property type="entry name" value="SusD_RagB_dom"/>
</dbReference>
<gene>
    <name evidence="8" type="ORF">D6B99_09910</name>
</gene>
<dbReference type="OrthoDB" id="1033488at2"/>
<reference evidence="8 9" key="1">
    <citation type="submission" date="2018-09" db="EMBL/GenBank/DDBJ databases">
        <title>Arachidicoccus sp. nov., a bacterium isolated from soil.</title>
        <authorList>
            <person name="Weon H.-Y."/>
            <person name="Kwon S.-W."/>
            <person name="Lee S.A."/>
        </authorList>
    </citation>
    <scope>NUCLEOTIDE SEQUENCE [LARGE SCALE GENOMIC DNA]</scope>
    <source>
        <strain evidence="8 9">KIS59-12</strain>
    </source>
</reference>
<proteinExistence type="inferred from homology"/>
<dbReference type="Gene3D" id="1.25.40.390">
    <property type="match status" value="1"/>
</dbReference>
<dbReference type="AlphaFoldDB" id="A0A386HPL0"/>
<dbReference type="Pfam" id="PF14322">
    <property type="entry name" value="SusD-like_3"/>
    <property type="match status" value="1"/>
</dbReference>
<feature type="domain" description="SusD-like N-terminal" evidence="7">
    <location>
        <begin position="24"/>
        <end position="176"/>
    </location>
</feature>
<evidence type="ECO:0000259" key="6">
    <source>
        <dbReference type="Pfam" id="PF07980"/>
    </source>
</evidence>
<comment type="subcellular location">
    <subcellularLocation>
        <location evidence="1">Cell outer membrane</location>
    </subcellularLocation>
</comment>
<dbReference type="RefSeq" id="WP_119987676.1">
    <property type="nucleotide sequence ID" value="NZ_CP032489.1"/>
</dbReference>
<feature type="domain" description="RagB/SusD" evidence="6">
    <location>
        <begin position="368"/>
        <end position="673"/>
    </location>
</feature>
<evidence type="ECO:0000256" key="4">
    <source>
        <dbReference type="ARBA" id="ARBA00023136"/>
    </source>
</evidence>
<dbReference type="InterPro" id="IPR033985">
    <property type="entry name" value="SusD-like_N"/>
</dbReference>
<evidence type="ECO:0000256" key="1">
    <source>
        <dbReference type="ARBA" id="ARBA00004442"/>
    </source>
</evidence>
<organism evidence="8 9">
    <name type="scientific">Arachidicoccus soli</name>
    <dbReference type="NCBI Taxonomy" id="2341117"/>
    <lineage>
        <taxon>Bacteria</taxon>
        <taxon>Pseudomonadati</taxon>
        <taxon>Bacteroidota</taxon>
        <taxon>Chitinophagia</taxon>
        <taxon>Chitinophagales</taxon>
        <taxon>Chitinophagaceae</taxon>
        <taxon>Arachidicoccus</taxon>
    </lineage>
</organism>
<name>A0A386HPL0_9BACT</name>
<dbReference type="GO" id="GO:0009279">
    <property type="term" value="C:cell outer membrane"/>
    <property type="evidence" value="ECO:0007669"/>
    <property type="project" value="UniProtKB-SubCell"/>
</dbReference>
<dbReference type="InterPro" id="IPR011990">
    <property type="entry name" value="TPR-like_helical_dom_sf"/>
</dbReference>
<evidence type="ECO:0000256" key="2">
    <source>
        <dbReference type="ARBA" id="ARBA00006275"/>
    </source>
</evidence>
<dbReference type="Proteomes" id="UP000266118">
    <property type="component" value="Chromosome"/>
</dbReference>
<evidence type="ECO:0000256" key="5">
    <source>
        <dbReference type="ARBA" id="ARBA00023237"/>
    </source>
</evidence>
<keyword evidence="5" id="KW-0998">Cell outer membrane</keyword>
<keyword evidence="4" id="KW-0472">Membrane</keyword>
<dbReference type="SUPFAM" id="SSF48452">
    <property type="entry name" value="TPR-like"/>
    <property type="match status" value="1"/>
</dbReference>
<keyword evidence="9" id="KW-1185">Reference proteome</keyword>
<keyword evidence="3" id="KW-0732">Signal</keyword>
<dbReference type="EMBL" id="CP032489">
    <property type="protein sequence ID" value="AYD47877.1"/>
    <property type="molecule type" value="Genomic_DNA"/>
</dbReference>
<dbReference type="KEGG" id="ark:D6B99_09910"/>
<protein>
    <submittedName>
        <fullName evidence="8">RagB/SusD family nutrient uptake outer membrane protein</fullName>
    </submittedName>
</protein>